<keyword evidence="2" id="KW-1185">Reference proteome</keyword>
<dbReference type="RefSeq" id="WP_267568567.1">
    <property type="nucleotide sequence ID" value="NZ_JAPNTZ010000018.1"/>
</dbReference>
<reference evidence="1" key="1">
    <citation type="submission" date="2022-11" db="EMBL/GenBank/DDBJ databases">
        <authorList>
            <person name="Somphong A."/>
            <person name="Phongsopitanun W."/>
        </authorList>
    </citation>
    <scope>NUCLEOTIDE SEQUENCE</scope>
    <source>
        <strain evidence="1">Pm04-4</strain>
    </source>
</reference>
<evidence type="ECO:0000313" key="2">
    <source>
        <dbReference type="Proteomes" id="UP001151002"/>
    </source>
</evidence>
<dbReference type="Proteomes" id="UP001151002">
    <property type="component" value="Unassembled WGS sequence"/>
</dbReference>
<dbReference type="SUPFAM" id="SSF52540">
    <property type="entry name" value="P-loop containing nucleoside triphosphate hydrolases"/>
    <property type="match status" value="1"/>
</dbReference>
<dbReference type="Gene3D" id="3.40.50.300">
    <property type="entry name" value="P-loop containing nucleotide triphosphate hydrolases"/>
    <property type="match status" value="1"/>
</dbReference>
<organism evidence="1 2">
    <name type="scientific">Paractinoplanes pyxinae</name>
    <dbReference type="NCBI Taxonomy" id="2997416"/>
    <lineage>
        <taxon>Bacteria</taxon>
        <taxon>Bacillati</taxon>
        <taxon>Actinomycetota</taxon>
        <taxon>Actinomycetes</taxon>
        <taxon>Micromonosporales</taxon>
        <taxon>Micromonosporaceae</taxon>
        <taxon>Paractinoplanes</taxon>
    </lineage>
</organism>
<sequence length="154" mass="17117">MSRTLIITRGLPGAGKTTRAMSWVAQDPQRRARVGSDQIAAMLHPHALTGGPATYSSDFAKREQLVVNAAIEALLRSGIDVVCDDPYLLPHYLEAVRELAARCDAEPVVWDMTDIDVETCIARDAQRGRRSIGEQEIRQQYQVYRSHKTARDGV</sequence>
<comment type="caution">
    <text evidence="1">The sequence shown here is derived from an EMBL/GenBank/DDBJ whole genome shotgun (WGS) entry which is preliminary data.</text>
</comment>
<accession>A0ABT4BEL2</accession>
<protein>
    <submittedName>
        <fullName evidence="1">AAA family ATPase</fullName>
    </submittedName>
</protein>
<dbReference type="Pfam" id="PF13671">
    <property type="entry name" value="AAA_33"/>
    <property type="match status" value="1"/>
</dbReference>
<name>A0ABT4BEL2_9ACTN</name>
<proteinExistence type="predicted"/>
<evidence type="ECO:0000313" key="1">
    <source>
        <dbReference type="EMBL" id="MCY1144013.1"/>
    </source>
</evidence>
<gene>
    <name evidence="1" type="ORF">OWR29_38970</name>
</gene>
<dbReference type="InterPro" id="IPR027417">
    <property type="entry name" value="P-loop_NTPase"/>
</dbReference>
<dbReference type="EMBL" id="JAPNTZ010000018">
    <property type="protein sequence ID" value="MCY1144013.1"/>
    <property type="molecule type" value="Genomic_DNA"/>
</dbReference>